<name>A0A816BSE5_9BILA</name>
<organism evidence="8 10">
    <name type="scientific">Rotaria magnacalcarata</name>
    <dbReference type="NCBI Taxonomy" id="392030"/>
    <lineage>
        <taxon>Eukaryota</taxon>
        <taxon>Metazoa</taxon>
        <taxon>Spiralia</taxon>
        <taxon>Gnathifera</taxon>
        <taxon>Rotifera</taxon>
        <taxon>Eurotatoria</taxon>
        <taxon>Bdelloidea</taxon>
        <taxon>Philodinida</taxon>
        <taxon>Philodinidae</taxon>
        <taxon>Rotaria</taxon>
    </lineage>
</organism>
<comment type="caution">
    <text evidence="8">The sequence shown here is derived from an EMBL/GenBank/DDBJ whole genome shotgun (WGS) entry which is preliminary data.</text>
</comment>
<evidence type="ECO:0008006" key="11">
    <source>
        <dbReference type="Google" id="ProtNLM"/>
    </source>
</evidence>
<evidence type="ECO:0000256" key="1">
    <source>
        <dbReference type="ARBA" id="ARBA00004141"/>
    </source>
</evidence>
<feature type="transmembrane region" description="Helical" evidence="7">
    <location>
        <begin position="257"/>
        <end position="281"/>
    </location>
</feature>
<dbReference type="AlphaFoldDB" id="A0A816BSE5"/>
<feature type="transmembrane region" description="Helical" evidence="7">
    <location>
        <begin position="138"/>
        <end position="159"/>
    </location>
</feature>
<feature type="coiled-coil region" evidence="6">
    <location>
        <begin position="155"/>
        <end position="182"/>
    </location>
</feature>
<dbReference type="Proteomes" id="UP000663834">
    <property type="component" value="Unassembled WGS sequence"/>
</dbReference>
<proteinExistence type="inferred from homology"/>
<evidence type="ECO:0000313" key="10">
    <source>
        <dbReference type="Proteomes" id="UP000663834"/>
    </source>
</evidence>
<feature type="transmembrane region" description="Helical" evidence="7">
    <location>
        <begin position="41"/>
        <end position="61"/>
    </location>
</feature>
<accession>A0A816BSE5</accession>
<feature type="transmembrane region" description="Helical" evidence="7">
    <location>
        <begin position="14"/>
        <end position="34"/>
    </location>
</feature>
<dbReference type="EMBL" id="CAJNOW010012780">
    <property type="protein sequence ID" value="CAF1613519.1"/>
    <property type="molecule type" value="Genomic_DNA"/>
</dbReference>
<dbReference type="Proteomes" id="UP000663824">
    <property type="component" value="Unassembled WGS sequence"/>
</dbReference>
<dbReference type="InterPro" id="IPR001898">
    <property type="entry name" value="SLC13A/DASS"/>
</dbReference>
<evidence type="ECO:0000256" key="7">
    <source>
        <dbReference type="SAM" id="Phobius"/>
    </source>
</evidence>
<evidence type="ECO:0000256" key="4">
    <source>
        <dbReference type="ARBA" id="ARBA00022989"/>
    </source>
</evidence>
<reference evidence="8" key="1">
    <citation type="submission" date="2021-02" db="EMBL/GenBank/DDBJ databases">
        <authorList>
            <person name="Nowell W R."/>
        </authorList>
    </citation>
    <scope>NUCLEOTIDE SEQUENCE</scope>
</reference>
<comment type="similarity">
    <text evidence="2">Belongs to the SLC13A/DASS transporter (TC 2.A.47) family. NADC subfamily.</text>
</comment>
<keyword evidence="4 7" id="KW-1133">Transmembrane helix</keyword>
<keyword evidence="5 7" id="KW-0472">Membrane</keyword>
<evidence type="ECO:0000256" key="6">
    <source>
        <dbReference type="SAM" id="Coils"/>
    </source>
</evidence>
<evidence type="ECO:0000313" key="8">
    <source>
        <dbReference type="EMBL" id="CAF1613519.1"/>
    </source>
</evidence>
<evidence type="ECO:0000256" key="2">
    <source>
        <dbReference type="ARBA" id="ARBA00006772"/>
    </source>
</evidence>
<evidence type="ECO:0000313" key="9">
    <source>
        <dbReference type="EMBL" id="CAF2042101.1"/>
    </source>
</evidence>
<feature type="transmembrane region" description="Helical" evidence="7">
    <location>
        <begin position="301"/>
        <end position="323"/>
    </location>
</feature>
<dbReference type="GO" id="GO:0005886">
    <property type="term" value="C:plasma membrane"/>
    <property type="evidence" value="ECO:0007669"/>
    <property type="project" value="TreeGrafter"/>
</dbReference>
<gene>
    <name evidence="8" type="ORF">KQP761_LOCUS23648</name>
    <name evidence="9" type="ORF">MBJ925_LOCUS11561</name>
</gene>
<keyword evidence="6" id="KW-0175">Coiled coil</keyword>
<dbReference type="GO" id="GO:0015556">
    <property type="term" value="F:C4-dicarboxylate transmembrane transporter activity"/>
    <property type="evidence" value="ECO:0007669"/>
    <property type="project" value="UniProtKB-ARBA"/>
</dbReference>
<dbReference type="OrthoDB" id="6493944at2759"/>
<keyword evidence="3 7" id="KW-0812">Transmembrane</keyword>
<dbReference type="PANTHER" id="PTHR10283">
    <property type="entry name" value="SOLUTE CARRIER FAMILY 13 MEMBER"/>
    <property type="match status" value="1"/>
</dbReference>
<evidence type="ECO:0000256" key="3">
    <source>
        <dbReference type="ARBA" id="ARBA00022692"/>
    </source>
</evidence>
<dbReference type="Pfam" id="PF00939">
    <property type="entry name" value="Na_sulph_symp"/>
    <property type="match status" value="1"/>
</dbReference>
<evidence type="ECO:0000256" key="5">
    <source>
        <dbReference type="ARBA" id="ARBA00023136"/>
    </source>
</evidence>
<comment type="subcellular location">
    <subcellularLocation>
        <location evidence="1">Membrane</location>
        <topology evidence="1">Multi-pass membrane protein</topology>
    </subcellularLocation>
</comment>
<sequence>MICCGRMLYKLRCWWRLLVILFTPLILLPLLLIVRSIEARCAYIVLLLTVYWVTEAMPYAVTSLFPLALFPMTGILPGEIVCLNYFKDITTLLIGSMILAHAMNHVHLHRRVALLVLSIVGSSTKWNMAGLMGVTAFLSMWINNAATTSIMMPVAIAIIDEIENHQKEIQQEEQTSEIERQSKEVVIDARSVDLDLKTTIIEENTEQPISHDNIDINPDALMTELIPLNKQTTVDFNMAEHRLSITQLDYRQLKCSFLISVAYSSAMGGLITLVGTGTNIFTKGFIDQYYESESYALKVSFANFFLFGLPIGFIMLIVCWLWLQILYNRKDYVTDGTTAILIGSLPLILPDQNPFQSI</sequence>
<dbReference type="GO" id="GO:0005310">
    <property type="term" value="F:dicarboxylic acid transmembrane transporter activity"/>
    <property type="evidence" value="ECO:0007669"/>
    <property type="project" value="UniProtKB-ARBA"/>
</dbReference>
<dbReference type="EMBL" id="CAJNRE010005113">
    <property type="protein sequence ID" value="CAF2042101.1"/>
    <property type="molecule type" value="Genomic_DNA"/>
</dbReference>
<dbReference type="PANTHER" id="PTHR10283:SF82">
    <property type="entry name" value="SOLUTE CARRIER FAMILY 13 MEMBER 2"/>
    <property type="match status" value="1"/>
</dbReference>
<protein>
    <recommendedName>
        <fullName evidence="11">Solute carrier family 13 member 1</fullName>
    </recommendedName>
</protein>